<name>A0A840YH63_9PROT</name>
<dbReference type="Gene3D" id="2.40.50.100">
    <property type="match status" value="1"/>
</dbReference>
<dbReference type="InterPro" id="IPR050093">
    <property type="entry name" value="ABC_SmlMolc_Importer"/>
</dbReference>
<evidence type="ECO:0000313" key="5">
    <source>
        <dbReference type="EMBL" id="MBB5693273.1"/>
    </source>
</evidence>
<dbReference type="Pfam" id="PF08402">
    <property type="entry name" value="TOBE_2"/>
    <property type="match status" value="1"/>
</dbReference>
<proteinExistence type="predicted"/>
<dbReference type="Gene3D" id="3.40.50.300">
    <property type="entry name" value="P-loop containing nucleotide triphosphate hydrolases"/>
    <property type="match status" value="1"/>
</dbReference>
<reference evidence="5 6" key="1">
    <citation type="submission" date="2020-08" db="EMBL/GenBank/DDBJ databases">
        <title>Genomic Encyclopedia of Type Strains, Phase IV (KMG-IV): sequencing the most valuable type-strain genomes for metagenomic binning, comparative biology and taxonomic classification.</title>
        <authorList>
            <person name="Goeker M."/>
        </authorList>
    </citation>
    <scope>NUCLEOTIDE SEQUENCE [LARGE SCALE GENOMIC DNA]</scope>
    <source>
        <strain evidence="5 6">DSM 25622</strain>
    </source>
</reference>
<gene>
    <name evidence="5" type="ORF">FHS87_001299</name>
</gene>
<dbReference type="PANTHER" id="PTHR42781">
    <property type="entry name" value="SPERMIDINE/PUTRESCINE IMPORT ATP-BINDING PROTEIN POTA"/>
    <property type="match status" value="1"/>
</dbReference>
<evidence type="ECO:0000313" key="6">
    <source>
        <dbReference type="Proteomes" id="UP000580654"/>
    </source>
</evidence>
<dbReference type="GO" id="GO:0016887">
    <property type="term" value="F:ATP hydrolysis activity"/>
    <property type="evidence" value="ECO:0007669"/>
    <property type="project" value="InterPro"/>
</dbReference>
<dbReference type="InterPro" id="IPR027417">
    <property type="entry name" value="P-loop_NTPase"/>
</dbReference>
<dbReference type="FunFam" id="3.40.50.300:FF:000425">
    <property type="entry name" value="Probable ABC transporter, ATP-binding subunit"/>
    <property type="match status" value="1"/>
</dbReference>
<dbReference type="InterPro" id="IPR017871">
    <property type="entry name" value="ABC_transporter-like_CS"/>
</dbReference>
<organism evidence="5 6">
    <name type="scientific">Muricoccus pecuniae</name>
    <dbReference type="NCBI Taxonomy" id="693023"/>
    <lineage>
        <taxon>Bacteria</taxon>
        <taxon>Pseudomonadati</taxon>
        <taxon>Pseudomonadota</taxon>
        <taxon>Alphaproteobacteria</taxon>
        <taxon>Acetobacterales</taxon>
        <taxon>Roseomonadaceae</taxon>
        <taxon>Muricoccus</taxon>
    </lineage>
</organism>
<dbReference type="PROSITE" id="PS50893">
    <property type="entry name" value="ABC_TRANSPORTER_2"/>
    <property type="match status" value="1"/>
</dbReference>
<dbReference type="InterPro" id="IPR003439">
    <property type="entry name" value="ABC_transporter-like_ATP-bd"/>
</dbReference>
<dbReference type="InterPro" id="IPR008995">
    <property type="entry name" value="Mo/tungstate-bd_C_term_dom"/>
</dbReference>
<keyword evidence="1" id="KW-0813">Transport</keyword>
<keyword evidence="3 5" id="KW-0067">ATP-binding</keyword>
<dbReference type="InterPro" id="IPR003593">
    <property type="entry name" value="AAA+_ATPase"/>
</dbReference>
<accession>A0A840YH63</accession>
<dbReference type="Proteomes" id="UP000580654">
    <property type="component" value="Unassembled WGS sequence"/>
</dbReference>
<dbReference type="GO" id="GO:0015697">
    <property type="term" value="P:quaternary ammonium group transport"/>
    <property type="evidence" value="ECO:0007669"/>
    <property type="project" value="UniProtKB-ARBA"/>
</dbReference>
<evidence type="ECO:0000256" key="2">
    <source>
        <dbReference type="ARBA" id="ARBA00022741"/>
    </source>
</evidence>
<dbReference type="AlphaFoldDB" id="A0A840YH63"/>
<dbReference type="EMBL" id="JACIJD010000004">
    <property type="protein sequence ID" value="MBB5693273.1"/>
    <property type="molecule type" value="Genomic_DNA"/>
</dbReference>
<evidence type="ECO:0000256" key="3">
    <source>
        <dbReference type="ARBA" id="ARBA00022840"/>
    </source>
</evidence>
<dbReference type="PROSITE" id="PS00211">
    <property type="entry name" value="ABC_TRANSPORTER_1"/>
    <property type="match status" value="1"/>
</dbReference>
<dbReference type="InterPro" id="IPR013611">
    <property type="entry name" value="Transp-assoc_OB_typ2"/>
</dbReference>
<evidence type="ECO:0000259" key="4">
    <source>
        <dbReference type="PROSITE" id="PS50893"/>
    </source>
</evidence>
<dbReference type="GO" id="GO:0022857">
    <property type="term" value="F:transmembrane transporter activity"/>
    <property type="evidence" value="ECO:0007669"/>
    <property type="project" value="InterPro"/>
</dbReference>
<keyword evidence="6" id="KW-1185">Reference proteome</keyword>
<dbReference type="SMART" id="SM00382">
    <property type="entry name" value="AAA"/>
    <property type="match status" value="1"/>
</dbReference>
<dbReference type="RefSeq" id="WP_184515088.1">
    <property type="nucleotide sequence ID" value="NZ_JACIJD010000004.1"/>
</dbReference>
<feature type="domain" description="ABC transporter" evidence="4">
    <location>
        <begin position="6"/>
        <end position="236"/>
    </location>
</feature>
<dbReference type="GO" id="GO:0005524">
    <property type="term" value="F:ATP binding"/>
    <property type="evidence" value="ECO:0007669"/>
    <property type="project" value="UniProtKB-KW"/>
</dbReference>
<dbReference type="PANTHER" id="PTHR42781:SF4">
    <property type="entry name" value="SPERMIDINE_PUTRESCINE IMPORT ATP-BINDING PROTEIN POTA"/>
    <property type="match status" value="1"/>
</dbReference>
<comment type="caution">
    <text evidence="5">The sequence shown here is derived from an EMBL/GenBank/DDBJ whole genome shotgun (WGS) entry which is preliminary data.</text>
</comment>
<sequence length="366" mass="39158">MSQPYLRIQGLTKRFGASAAVRDVDLDVKQGEMLVLLGPSGCGKTTTLRMVAGFVEASEGRILLEGGDLTGLPPYRREMGMVFQSYALFPHMTVAGNVTFGLRMRKLPRPEIEARLAETLEMVKLTAMAERYPRQLSGGQQQRVALARALAIRPKVLLLDEPLSNLDANLRQQVAREIRGLQRAAGLTALMVTHDQDEAMMMADRLVLMNEGAVQQVGTQEELYERPANPFVARFIGHSNLVAGELAEGARLALPGGGAVRLAGHYAAGGPCTLAIRPERARLCGPEDPAARVTAVVEDATYVGAHVEVLLALPDGTRVILHDPTDGGAARRMAAGERAGIAWDASSERLFDASGAPLAARAAVPA</sequence>
<dbReference type="SUPFAM" id="SSF50331">
    <property type="entry name" value="MOP-like"/>
    <property type="match status" value="1"/>
</dbReference>
<dbReference type="Pfam" id="PF00005">
    <property type="entry name" value="ABC_tran"/>
    <property type="match status" value="1"/>
</dbReference>
<dbReference type="SUPFAM" id="SSF52540">
    <property type="entry name" value="P-loop containing nucleoside triphosphate hydrolases"/>
    <property type="match status" value="1"/>
</dbReference>
<keyword evidence="2" id="KW-0547">Nucleotide-binding</keyword>
<protein>
    <submittedName>
        <fullName evidence="5">Putative spermidine/putrescine transport system ATP-binding protein</fullName>
    </submittedName>
</protein>
<dbReference type="GO" id="GO:0043190">
    <property type="term" value="C:ATP-binding cassette (ABC) transporter complex"/>
    <property type="evidence" value="ECO:0007669"/>
    <property type="project" value="InterPro"/>
</dbReference>
<evidence type="ECO:0000256" key="1">
    <source>
        <dbReference type="ARBA" id="ARBA00022448"/>
    </source>
</evidence>